<dbReference type="AlphaFoldDB" id="A0A7H8R0T1"/>
<dbReference type="GeneID" id="55994617"/>
<dbReference type="Gene3D" id="3.40.50.720">
    <property type="entry name" value="NAD(P)-binding Rossmann-like Domain"/>
    <property type="match status" value="1"/>
</dbReference>
<evidence type="ECO:0000256" key="2">
    <source>
        <dbReference type="ARBA" id="ARBA00022857"/>
    </source>
</evidence>
<evidence type="ECO:0008006" key="6">
    <source>
        <dbReference type="Google" id="ProtNLM"/>
    </source>
</evidence>
<evidence type="ECO:0000313" key="5">
    <source>
        <dbReference type="Proteomes" id="UP000509510"/>
    </source>
</evidence>
<keyword evidence="3" id="KW-0560">Oxidoreductase</keyword>
<proteinExistence type="inferred from homology"/>
<dbReference type="Proteomes" id="UP000509510">
    <property type="component" value="Chromosome IV"/>
</dbReference>
<dbReference type="PRINTS" id="PR00081">
    <property type="entry name" value="GDHRDH"/>
</dbReference>
<dbReference type="OrthoDB" id="191139at2759"/>
<dbReference type="GO" id="GO:0016491">
    <property type="term" value="F:oxidoreductase activity"/>
    <property type="evidence" value="ECO:0007669"/>
    <property type="project" value="UniProtKB-KW"/>
</dbReference>
<dbReference type="SUPFAM" id="SSF51735">
    <property type="entry name" value="NAD(P)-binding Rossmann-fold domains"/>
    <property type="match status" value="1"/>
</dbReference>
<sequence length="375" mass="40905">MTSSQTTTPDQSRQARSTLADDLHAIYRFFVSGLDSPTELWTSSAPSLSELTFGLVGYSFSPERDIGDLSGKVILVTGGNAGLGKETVLQLARHNPARIYLAARTESKALDAIKSIQDELSESSSLPSTVDIQYIPLDLASLSSIKEAAEHFNRNNSRLDILVLNAGVMAEPAATTPDGYEIQFGTNHVGHFLLTKLLLPTLLKTTKNQPDADVRVVSVSSAANFIAPANHNLYEAMTSTEKLLELTTWQRYGISKAANILFASELARRYPAIKSVALHPGIVSTQLYDGTRETNQTAKYGLSVAMRLAFRSTQSGALNQLWAAAGARKDELVNGGYYTPIGLRLDHNRFSEDKELAKNLWDWTDNDISKKLGAL</sequence>
<protein>
    <recommendedName>
        <fullName evidence="6">Short-chain dehydrogenase/reductase family protein</fullName>
    </recommendedName>
</protein>
<keyword evidence="2" id="KW-0521">NADP</keyword>
<evidence type="ECO:0000256" key="1">
    <source>
        <dbReference type="ARBA" id="ARBA00006484"/>
    </source>
</evidence>
<dbReference type="PANTHER" id="PTHR24320:SF282">
    <property type="entry name" value="WW DOMAIN-CONTAINING OXIDOREDUCTASE"/>
    <property type="match status" value="1"/>
</dbReference>
<dbReference type="EMBL" id="CP055901">
    <property type="protein sequence ID" value="QKX59982.1"/>
    <property type="molecule type" value="Genomic_DNA"/>
</dbReference>
<evidence type="ECO:0000313" key="4">
    <source>
        <dbReference type="EMBL" id="QKX59982.1"/>
    </source>
</evidence>
<dbReference type="InterPro" id="IPR002347">
    <property type="entry name" value="SDR_fam"/>
</dbReference>
<dbReference type="KEGG" id="trg:TRUGW13939_07124"/>
<organism evidence="4 5">
    <name type="scientific">Talaromyces rugulosus</name>
    <name type="common">Penicillium rugulosum</name>
    <dbReference type="NCBI Taxonomy" id="121627"/>
    <lineage>
        <taxon>Eukaryota</taxon>
        <taxon>Fungi</taxon>
        <taxon>Dikarya</taxon>
        <taxon>Ascomycota</taxon>
        <taxon>Pezizomycotina</taxon>
        <taxon>Eurotiomycetes</taxon>
        <taxon>Eurotiomycetidae</taxon>
        <taxon>Eurotiales</taxon>
        <taxon>Trichocomaceae</taxon>
        <taxon>Talaromyces</taxon>
        <taxon>Talaromyces sect. Islandici</taxon>
    </lineage>
</organism>
<gene>
    <name evidence="4" type="ORF">TRUGW13939_07124</name>
</gene>
<dbReference type="PANTHER" id="PTHR24320">
    <property type="entry name" value="RETINOL DEHYDROGENASE"/>
    <property type="match status" value="1"/>
</dbReference>
<name>A0A7H8R0T1_TALRU</name>
<comment type="similarity">
    <text evidence="1">Belongs to the short-chain dehydrogenases/reductases (SDR) family.</text>
</comment>
<reference evidence="5" key="1">
    <citation type="submission" date="2020-06" db="EMBL/GenBank/DDBJ databases">
        <title>A chromosome-scale genome assembly of Talaromyces rugulosus W13939.</title>
        <authorList>
            <person name="Wang B."/>
            <person name="Guo L."/>
            <person name="Ye K."/>
            <person name="Wang L."/>
        </authorList>
    </citation>
    <scope>NUCLEOTIDE SEQUENCE [LARGE SCALE GENOMIC DNA]</scope>
    <source>
        <strain evidence="5">W13939</strain>
    </source>
</reference>
<evidence type="ECO:0000256" key="3">
    <source>
        <dbReference type="ARBA" id="ARBA00023002"/>
    </source>
</evidence>
<accession>A0A7H8R0T1</accession>
<dbReference type="RefSeq" id="XP_035346159.1">
    <property type="nucleotide sequence ID" value="XM_035490266.1"/>
</dbReference>
<keyword evidence="5" id="KW-1185">Reference proteome</keyword>
<dbReference type="Pfam" id="PF00106">
    <property type="entry name" value="adh_short"/>
    <property type="match status" value="1"/>
</dbReference>
<dbReference type="InterPro" id="IPR036291">
    <property type="entry name" value="NAD(P)-bd_dom_sf"/>
</dbReference>